<evidence type="ECO:0000256" key="2">
    <source>
        <dbReference type="ARBA" id="ARBA00005073"/>
    </source>
</evidence>
<evidence type="ECO:0000256" key="5">
    <source>
        <dbReference type="ARBA" id="ARBA00022630"/>
    </source>
</evidence>
<dbReference type="InterPro" id="IPR004572">
    <property type="entry name" value="Protoporphyrinogen_oxidase"/>
</dbReference>
<dbReference type="OrthoDB" id="419752at2759"/>
<keyword evidence="14" id="KW-1185">Reference proteome</keyword>
<comment type="subcellular location">
    <subcellularLocation>
        <location evidence="11">Mitochondrion inner membrane</location>
    </subcellularLocation>
</comment>
<comment type="caution">
    <text evidence="13">The sequence shown here is derived from an EMBL/GenBank/DDBJ whole genome shotgun (WGS) entry which is preliminary data.</text>
</comment>
<keyword evidence="8 11" id="KW-0350">Heme biosynthesis</keyword>
<evidence type="ECO:0000256" key="1">
    <source>
        <dbReference type="ARBA" id="ARBA00002600"/>
    </source>
</evidence>
<comment type="similarity">
    <text evidence="3 11">Belongs to the protoporphyrinogen/coproporphyrinogen oxidase family. Protoporphyrinogen oxidase subfamily.</text>
</comment>
<dbReference type="Pfam" id="PF01593">
    <property type="entry name" value="Amino_oxidase"/>
    <property type="match status" value="1"/>
</dbReference>
<evidence type="ECO:0000256" key="4">
    <source>
        <dbReference type="ARBA" id="ARBA00012867"/>
    </source>
</evidence>
<dbReference type="InParanoid" id="A0A482XL02"/>
<keyword evidence="6 11" id="KW-0274">FAD</keyword>
<evidence type="ECO:0000256" key="8">
    <source>
        <dbReference type="ARBA" id="ARBA00023133"/>
    </source>
</evidence>
<comment type="pathway">
    <text evidence="2 11">Porphyrin-containing compound metabolism; protoporphyrin-IX biosynthesis; protoporphyrin-IX from protoporphyrinogen-IX: step 1/1.</text>
</comment>
<dbReference type="PANTHER" id="PTHR42923:SF3">
    <property type="entry name" value="PROTOPORPHYRINOGEN OXIDASE"/>
    <property type="match status" value="1"/>
</dbReference>
<evidence type="ECO:0000256" key="3">
    <source>
        <dbReference type="ARBA" id="ARBA00010551"/>
    </source>
</evidence>
<dbReference type="InterPro" id="IPR036188">
    <property type="entry name" value="FAD/NAD-bd_sf"/>
</dbReference>
<evidence type="ECO:0000313" key="14">
    <source>
        <dbReference type="Proteomes" id="UP000291343"/>
    </source>
</evidence>
<dbReference type="PANTHER" id="PTHR42923">
    <property type="entry name" value="PROTOPORPHYRINOGEN OXIDASE"/>
    <property type="match status" value="1"/>
</dbReference>
<dbReference type="GO" id="GO:0005743">
    <property type="term" value="C:mitochondrial inner membrane"/>
    <property type="evidence" value="ECO:0007669"/>
    <property type="project" value="UniProtKB-SubCell"/>
</dbReference>
<comment type="cofactor">
    <cofactor evidence="11">
        <name>FAD</name>
        <dbReference type="ChEBI" id="CHEBI:57692"/>
    </cofactor>
    <text evidence="11">Binds 1 FAD per subunit.</text>
</comment>
<dbReference type="GO" id="GO:0004729">
    <property type="term" value="F:oxygen-dependent protoporphyrinogen oxidase activity"/>
    <property type="evidence" value="ECO:0007669"/>
    <property type="project" value="UniProtKB-UniRule"/>
</dbReference>
<evidence type="ECO:0000256" key="6">
    <source>
        <dbReference type="ARBA" id="ARBA00022827"/>
    </source>
</evidence>
<reference evidence="13 14" key="1">
    <citation type="journal article" date="2017" name="Gigascience">
        <title>Genome sequence of the small brown planthopper, Laodelphax striatellus.</title>
        <authorList>
            <person name="Zhu J."/>
            <person name="Jiang F."/>
            <person name="Wang X."/>
            <person name="Yang P."/>
            <person name="Bao Y."/>
            <person name="Zhao W."/>
            <person name="Wang W."/>
            <person name="Lu H."/>
            <person name="Wang Q."/>
            <person name="Cui N."/>
            <person name="Li J."/>
            <person name="Chen X."/>
            <person name="Luo L."/>
            <person name="Yu J."/>
            <person name="Kang L."/>
            <person name="Cui F."/>
        </authorList>
    </citation>
    <scope>NUCLEOTIDE SEQUENCE [LARGE SCALE GENOMIC DNA]</scope>
    <source>
        <strain evidence="13">Lst14</strain>
    </source>
</reference>
<dbReference type="EC" id="1.3.3.4" evidence="4 11"/>
<name>A0A482XL02_LAOST</name>
<dbReference type="InterPro" id="IPR050464">
    <property type="entry name" value="Zeta_carotene_desat/Oxidored"/>
</dbReference>
<evidence type="ECO:0000313" key="13">
    <source>
        <dbReference type="EMBL" id="RZF46493.1"/>
    </source>
</evidence>
<evidence type="ECO:0000256" key="9">
    <source>
        <dbReference type="ARBA" id="ARBA00023244"/>
    </source>
</evidence>
<dbReference type="Gene3D" id="3.50.50.60">
    <property type="entry name" value="FAD/NAD(P)-binding domain"/>
    <property type="match status" value="1"/>
</dbReference>
<dbReference type="STRING" id="195883.A0A482XL02"/>
<dbReference type="SMR" id="A0A482XL02"/>
<keyword evidence="9 11" id="KW-0627">Porphyrin biosynthesis</keyword>
<gene>
    <name evidence="13" type="ORF">LSTR_LSTR016144</name>
</gene>
<proteinExistence type="inferred from homology"/>
<comment type="function">
    <text evidence="1 11">Catalyzes the 6-electron oxidation of protoporphyrinogen-IX to form protoporphyrin-IX.</text>
</comment>
<organism evidence="13 14">
    <name type="scientific">Laodelphax striatellus</name>
    <name type="common">Small brown planthopper</name>
    <name type="synonym">Delphax striatella</name>
    <dbReference type="NCBI Taxonomy" id="195883"/>
    <lineage>
        <taxon>Eukaryota</taxon>
        <taxon>Metazoa</taxon>
        <taxon>Ecdysozoa</taxon>
        <taxon>Arthropoda</taxon>
        <taxon>Hexapoda</taxon>
        <taxon>Insecta</taxon>
        <taxon>Pterygota</taxon>
        <taxon>Neoptera</taxon>
        <taxon>Paraneoptera</taxon>
        <taxon>Hemiptera</taxon>
        <taxon>Auchenorrhyncha</taxon>
        <taxon>Fulgoroidea</taxon>
        <taxon>Delphacidae</taxon>
        <taxon>Criomorphinae</taxon>
        <taxon>Laodelphax</taxon>
    </lineage>
</organism>
<dbReference type="FunCoup" id="A0A482XL02">
    <property type="interactions" value="1166"/>
</dbReference>
<protein>
    <recommendedName>
        <fullName evidence="4 11">Protoporphyrinogen oxidase</fullName>
        <ecNumber evidence="4 11">1.3.3.4</ecNumber>
    </recommendedName>
</protein>
<sequence length="468" mass="51615">MLVVLGGGIGGLSAAHYLVKKNNVNAKILLVEGTNYLGGWIKSIVHNDKGVIFETGPRTIRPTGYQGANTLTLIEELNLTDKVKPILKSHPAAKNRFIYTNKKLHPLPSSLKSLFFTHPPFHKPLILSVFKDLLTPRKKVPDESLYSFVERRLGKDIADYAISPMVCGICAGDAKEISVRFLMASLFEAEQEHGSIIKGLLKNMFNKSSSKPAIKGILSERAKVEKWSVWTMDGGLQTLPDKLSSKIADNGVDILLNEKCTSLRFIDDSVQCRIGSKDIHARHVISSISANGLANLLGDDHKFLSKELSLIDFVTVGVVNLAYNGEILKQNGFGFLVPPFEGLPILGIIFDSCCTQQNGKTVLTVMMGGRWFNKYFGENPSKEKLLDTAISQVKNILLIDEQPVLSNCVILKDCIPQYVIGHHDRVKRIQSYIDDKKLPLSLVGSSYNGVGLNDVILLSRTAVDKITF</sequence>
<dbReference type="NCBIfam" id="TIGR00562">
    <property type="entry name" value="proto_IX_ox"/>
    <property type="match status" value="1"/>
</dbReference>
<dbReference type="InterPro" id="IPR002937">
    <property type="entry name" value="Amino_oxidase"/>
</dbReference>
<dbReference type="Proteomes" id="UP000291343">
    <property type="component" value="Unassembled WGS sequence"/>
</dbReference>
<accession>A0A482XL02</accession>
<evidence type="ECO:0000256" key="11">
    <source>
        <dbReference type="RuleBase" id="RU367069"/>
    </source>
</evidence>
<dbReference type="AlphaFoldDB" id="A0A482XL02"/>
<comment type="catalytic activity">
    <reaction evidence="10 11">
        <text>protoporphyrinogen IX + 3 O2 = protoporphyrin IX + 3 H2O2</text>
        <dbReference type="Rhea" id="RHEA:25576"/>
        <dbReference type="ChEBI" id="CHEBI:15379"/>
        <dbReference type="ChEBI" id="CHEBI:16240"/>
        <dbReference type="ChEBI" id="CHEBI:57306"/>
        <dbReference type="ChEBI" id="CHEBI:57307"/>
        <dbReference type="EC" id="1.3.3.4"/>
    </reaction>
</comment>
<feature type="domain" description="Amine oxidase" evidence="12">
    <location>
        <begin position="9"/>
        <end position="465"/>
    </location>
</feature>
<evidence type="ECO:0000256" key="7">
    <source>
        <dbReference type="ARBA" id="ARBA00023002"/>
    </source>
</evidence>
<dbReference type="SUPFAM" id="SSF51905">
    <property type="entry name" value="FAD/NAD(P)-binding domain"/>
    <property type="match status" value="1"/>
</dbReference>
<dbReference type="FunFam" id="3.50.50.60:FF:000193">
    <property type="entry name" value="Protoporphyrinogen oxidase"/>
    <property type="match status" value="1"/>
</dbReference>
<dbReference type="EMBL" id="QKKF02006167">
    <property type="protein sequence ID" value="RZF46493.1"/>
    <property type="molecule type" value="Genomic_DNA"/>
</dbReference>
<dbReference type="GO" id="GO:0006782">
    <property type="term" value="P:protoporphyrinogen IX biosynthetic process"/>
    <property type="evidence" value="ECO:0007669"/>
    <property type="project" value="UniProtKB-UniRule"/>
</dbReference>
<keyword evidence="7 11" id="KW-0560">Oxidoreductase</keyword>
<dbReference type="SUPFAM" id="SSF54373">
    <property type="entry name" value="FAD-linked reductases, C-terminal domain"/>
    <property type="match status" value="1"/>
</dbReference>
<evidence type="ECO:0000256" key="10">
    <source>
        <dbReference type="ARBA" id="ARBA00047554"/>
    </source>
</evidence>
<evidence type="ECO:0000259" key="12">
    <source>
        <dbReference type="Pfam" id="PF01593"/>
    </source>
</evidence>
<keyword evidence="5 11" id="KW-0285">Flavoprotein</keyword>
<dbReference type="UniPathway" id="UPA00251">
    <property type="reaction ID" value="UER00324"/>
</dbReference>